<accession>A0AA39MF08</accession>
<name>A0AA39MF08_9AGAR</name>
<dbReference type="AlphaFoldDB" id="A0AA39MF08"/>
<protein>
    <submittedName>
        <fullName evidence="2">Uncharacterized protein</fullName>
    </submittedName>
</protein>
<reference evidence="2" key="1">
    <citation type="submission" date="2023-06" db="EMBL/GenBank/DDBJ databases">
        <authorList>
            <consortium name="Lawrence Berkeley National Laboratory"/>
            <person name="Ahrendt S."/>
            <person name="Sahu N."/>
            <person name="Indic B."/>
            <person name="Wong-Bajracharya J."/>
            <person name="Merenyi Z."/>
            <person name="Ke H.-M."/>
            <person name="Monk M."/>
            <person name="Kocsube S."/>
            <person name="Drula E."/>
            <person name="Lipzen A."/>
            <person name="Balint B."/>
            <person name="Henrissat B."/>
            <person name="Andreopoulos B."/>
            <person name="Martin F.M."/>
            <person name="Harder C.B."/>
            <person name="Rigling D."/>
            <person name="Ford K.L."/>
            <person name="Foster G.D."/>
            <person name="Pangilinan J."/>
            <person name="Papanicolaou A."/>
            <person name="Barry K."/>
            <person name="LaButti K."/>
            <person name="Viragh M."/>
            <person name="Koriabine M."/>
            <person name="Yan M."/>
            <person name="Riley R."/>
            <person name="Champramary S."/>
            <person name="Plett K.L."/>
            <person name="Tsai I.J."/>
            <person name="Slot J."/>
            <person name="Sipos G."/>
            <person name="Plett J."/>
            <person name="Nagy L.G."/>
            <person name="Grigoriev I.V."/>
        </authorList>
    </citation>
    <scope>NUCLEOTIDE SEQUENCE</scope>
    <source>
        <strain evidence="2">FPL87.14</strain>
    </source>
</reference>
<comment type="caution">
    <text evidence="2">The sequence shown here is derived from an EMBL/GenBank/DDBJ whole genome shotgun (WGS) entry which is preliminary data.</text>
</comment>
<sequence length="329" mass="36618">MPTHDTKPLVDHFQCNFNGIACLTMQSMVVDLLEKEKTAILSDLPIPGMSEGITQVIMEVVHLDHKQLHIELLEKREPDLKYQTAAEDNCLCLSRAALYDDTVEYNFVCKRLITLGMSPTDVNLRELIAAHITAKNAAQSHGLGNIMKPDSWLWGALKPEGLAESVEDEWITEKIELLEEQQQRVEVLHCKTAEAWIQIAKTSDVKTGAAAYAFKVANVHTKLADHCVREWEKVLKKVMENWEKDQCTRERDDQLAWEDDDKSRNVDEDTSNNDGNASADATHASSPQKCKRLLSRGLPSPSPHGNARGGGTGKSLIAGGIRMVKGRLA</sequence>
<proteinExistence type="predicted"/>
<feature type="region of interest" description="Disordered" evidence="1">
    <location>
        <begin position="248"/>
        <end position="318"/>
    </location>
</feature>
<dbReference type="EMBL" id="JAUEPT010000116">
    <property type="protein sequence ID" value="KAK0431344.1"/>
    <property type="molecule type" value="Genomic_DNA"/>
</dbReference>
<evidence type="ECO:0000313" key="2">
    <source>
        <dbReference type="EMBL" id="KAK0431344.1"/>
    </source>
</evidence>
<organism evidence="2 3">
    <name type="scientific">Armillaria borealis</name>
    <dbReference type="NCBI Taxonomy" id="47425"/>
    <lineage>
        <taxon>Eukaryota</taxon>
        <taxon>Fungi</taxon>
        <taxon>Dikarya</taxon>
        <taxon>Basidiomycota</taxon>
        <taxon>Agaricomycotina</taxon>
        <taxon>Agaricomycetes</taxon>
        <taxon>Agaricomycetidae</taxon>
        <taxon>Agaricales</taxon>
        <taxon>Marasmiineae</taxon>
        <taxon>Physalacriaceae</taxon>
        <taxon>Armillaria</taxon>
    </lineage>
</organism>
<evidence type="ECO:0000313" key="3">
    <source>
        <dbReference type="Proteomes" id="UP001175226"/>
    </source>
</evidence>
<keyword evidence="3" id="KW-1185">Reference proteome</keyword>
<evidence type="ECO:0000256" key="1">
    <source>
        <dbReference type="SAM" id="MobiDB-lite"/>
    </source>
</evidence>
<gene>
    <name evidence="2" type="ORF">EV421DRAFT_1743180</name>
</gene>
<dbReference type="Proteomes" id="UP001175226">
    <property type="component" value="Unassembled WGS sequence"/>
</dbReference>